<reference evidence="6" key="1">
    <citation type="submission" date="2023-03" db="EMBL/GenBank/DDBJ databases">
        <title>Massive genome expansion in bonnet fungi (Mycena s.s.) driven by repeated elements and novel gene families across ecological guilds.</title>
        <authorList>
            <consortium name="Lawrence Berkeley National Laboratory"/>
            <person name="Harder C.B."/>
            <person name="Miyauchi S."/>
            <person name="Viragh M."/>
            <person name="Kuo A."/>
            <person name="Thoen E."/>
            <person name="Andreopoulos B."/>
            <person name="Lu D."/>
            <person name="Skrede I."/>
            <person name="Drula E."/>
            <person name="Henrissat B."/>
            <person name="Morin E."/>
            <person name="Kohler A."/>
            <person name="Barry K."/>
            <person name="LaButti K."/>
            <person name="Morin E."/>
            <person name="Salamov A."/>
            <person name="Lipzen A."/>
            <person name="Mereny Z."/>
            <person name="Hegedus B."/>
            <person name="Baldrian P."/>
            <person name="Stursova M."/>
            <person name="Weitz H."/>
            <person name="Taylor A."/>
            <person name="Grigoriev I.V."/>
            <person name="Nagy L.G."/>
            <person name="Martin F."/>
            <person name="Kauserud H."/>
        </authorList>
    </citation>
    <scope>NUCLEOTIDE SEQUENCE</scope>
    <source>
        <strain evidence="6">CBHHK182m</strain>
    </source>
</reference>
<organism evidence="6 7">
    <name type="scientific">Mycena metata</name>
    <dbReference type="NCBI Taxonomy" id="1033252"/>
    <lineage>
        <taxon>Eukaryota</taxon>
        <taxon>Fungi</taxon>
        <taxon>Dikarya</taxon>
        <taxon>Basidiomycota</taxon>
        <taxon>Agaricomycotina</taxon>
        <taxon>Agaricomycetes</taxon>
        <taxon>Agaricomycetidae</taxon>
        <taxon>Agaricales</taxon>
        <taxon>Marasmiineae</taxon>
        <taxon>Mycenaceae</taxon>
        <taxon>Mycena</taxon>
    </lineage>
</organism>
<dbReference type="PANTHER" id="PTHR12203">
    <property type="entry name" value="KDEL LYS-ASP-GLU-LEU CONTAINING - RELATED"/>
    <property type="match status" value="1"/>
</dbReference>
<dbReference type="Pfam" id="PF05686">
    <property type="entry name" value="Glyco_transf_90"/>
    <property type="match status" value="1"/>
</dbReference>
<proteinExistence type="inferred from homology"/>
<comment type="similarity">
    <text evidence="1">Belongs to the glycosyltransferase 90 family.</text>
</comment>
<dbReference type="GO" id="GO:0016740">
    <property type="term" value="F:transferase activity"/>
    <property type="evidence" value="ECO:0007669"/>
    <property type="project" value="UniProtKB-KW"/>
</dbReference>
<evidence type="ECO:0000313" key="6">
    <source>
        <dbReference type="EMBL" id="KAJ7753852.1"/>
    </source>
</evidence>
<dbReference type="SMART" id="SM00672">
    <property type="entry name" value="CAP10"/>
    <property type="match status" value="1"/>
</dbReference>
<feature type="region of interest" description="Disordered" evidence="3">
    <location>
        <begin position="12"/>
        <end position="31"/>
    </location>
</feature>
<comment type="caution">
    <text evidence="6">The sequence shown here is derived from an EMBL/GenBank/DDBJ whole genome shotgun (WGS) entry which is preliminary data.</text>
</comment>
<evidence type="ECO:0000259" key="5">
    <source>
        <dbReference type="SMART" id="SM00672"/>
    </source>
</evidence>
<accession>A0AAD7J000</accession>
<sequence>MAHRVDEHLLNDDHYNHRVPTSPSLRRPRPPQSALGLFCTRFLSRRRNAISLFLSVCIVVFLCVGLVIRDQLDIQKHSRFRPPEYSQETQESAPPSYAAVARMQVDALFARQSKTLEQAKARYALKNDRPPPPGYDKFYQFARERSCLIDDYNKVYRDFEPFYQLAEHHPSFFPDMLARSMEIAAKDGALCLSPLTIRDHKATGSPHYAPYEGDWVKLFEILGPLLPDMDLLFNYQDEPRVLFNTRRPDAYEFALKKLDRNPFHQGPRPTKEYYEAATPHQCLLPNSAKGFGNITNDLNAFMLSSTSTQHTHDLYPVLSPGRVASCFADIIVPSSFYYDRSWFAARTSWPDDVAWADKKSAIYWRGHTSGGAVDGKNYLGFPRFRIIDFARRRPDIIDAALTGLHNCNPDPNNAGNAVCPEDEIKALYEVDSPPQLREEIYKYKYTLDLDGNGFSGRFMGLLRSGSLVFKSTIISDFFDDWLLPYVHYIPVLPDLSDLVAKIEWAIANDAEARQIQANGLEVATRIITDDQMDCYHLAVFLEHARLQKRP</sequence>
<keyword evidence="7" id="KW-1185">Reference proteome</keyword>
<evidence type="ECO:0000256" key="4">
    <source>
        <dbReference type="SAM" id="Phobius"/>
    </source>
</evidence>
<dbReference type="AlphaFoldDB" id="A0AAD7J000"/>
<name>A0AAD7J000_9AGAR</name>
<evidence type="ECO:0000256" key="3">
    <source>
        <dbReference type="SAM" id="MobiDB-lite"/>
    </source>
</evidence>
<dbReference type="InterPro" id="IPR051091">
    <property type="entry name" value="O-Glucosyltr/Glycosyltrsf_90"/>
</dbReference>
<evidence type="ECO:0000256" key="2">
    <source>
        <dbReference type="ARBA" id="ARBA00022679"/>
    </source>
</evidence>
<protein>
    <submittedName>
        <fullName evidence="6">Glycosyl transferase family 90-domain-containing protein</fullName>
    </submittedName>
</protein>
<dbReference type="InterPro" id="IPR006598">
    <property type="entry name" value="CAP10"/>
</dbReference>
<gene>
    <name evidence="6" type="ORF">B0H16DRAFT_763827</name>
</gene>
<evidence type="ECO:0000256" key="1">
    <source>
        <dbReference type="ARBA" id="ARBA00010118"/>
    </source>
</evidence>
<keyword evidence="4" id="KW-1133">Transmembrane helix</keyword>
<dbReference type="PANTHER" id="PTHR12203:SF35">
    <property type="entry name" value="PROTEIN O-GLUCOSYLTRANSFERASE 1"/>
    <property type="match status" value="1"/>
</dbReference>
<keyword evidence="2 6" id="KW-0808">Transferase</keyword>
<dbReference type="EMBL" id="JARKIB010000054">
    <property type="protein sequence ID" value="KAJ7753852.1"/>
    <property type="molecule type" value="Genomic_DNA"/>
</dbReference>
<dbReference type="Proteomes" id="UP001215598">
    <property type="component" value="Unassembled WGS sequence"/>
</dbReference>
<keyword evidence="4" id="KW-0472">Membrane</keyword>
<keyword evidence="4" id="KW-0812">Transmembrane</keyword>
<feature type="transmembrane region" description="Helical" evidence="4">
    <location>
        <begin position="49"/>
        <end position="68"/>
    </location>
</feature>
<evidence type="ECO:0000313" key="7">
    <source>
        <dbReference type="Proteomes" id="UP001215598"/>
    </source>
</evidence>
<feature type="domain" description="Glycosyl transferase CAP10" evidence="5">
    <location>
        <begin position="301"/>
        <end position="550"/>
    </location>
</feature>